<dbReference type="SUPFAM" id="SSF51658">
    <property type="entry name" value="Xylose isomerase-like"/>
    <property type="match status" value="1"/>
</dbReference>
<dbReference type="EMBL" id="JBHTIZ010000023">
    <property type="protein sequence ID" value="MFD0984633.1"/>
    <property type="molecule type" value="Genomic_DNA"/>
</dbReference>
<proteinExistence type="predicted"/>
<reference evidence="2" key="1">
    <citation type="journal article" date="2019" name="Int. J. Syst. Evol. Microbiol.">
        <title>The Global Catalogue of Microorganisms (GCM) 10K type strain sequencing project: providing services to taxonomists for standard genome sequencing and annotation.</title>
        <authorList>
            <consortium name="The Broad Institute Genomics Platform"/>
            <consortium name="The Broad Institute Genome Sequencing Center for Infectious Disease"/>
            <person name="Wu L."/>
            <person name="Ma J."/>
        </authorList>
    </citation>
    <scope>NUCLEOTIDE SEQUENCE [LARGE SCALE GENOMIC DNA]</scope>
    <source>
        <strain evidence="2">CECT 7649</strain>
    </source>
</reference>
<dbReference type="Gene3D" id="3.20.20.150">
    <property type="entry name" value="Divalent-metal-dependent TIM barrel enzymes"/>
    <property type="match status" value="1"/>
</dbReference>
<sequence length="276" mass="31773">MQIKYSFSYWGNDHLSPAQFINAIADAGFDGAELFLNPSDRITNEFLTAIDTIRNQNPDFYFIALQLPFPKNDSVQAHIQIMEENFSKLAALNPLFINSHTGKDYFSFDDNCKIIDAALNFSAKNGIRILHETHRGRFSFHAASLIPYLERFPEMELVGDFSHFCTVSESMLDDQQEIITRIIPHVSHIHARIGHEQGPQVNDPQAPEWQGHLEKFLYWWQQIINTRKSAGQSLFTISPEFGPVPYMPTSPYTQQPLSNQWDNNVFMKEYLKATLK</sequence>
<dbReference type="InterPro" id="IPR036237">
    <property type="entry name" value="Xyl_isomerase-like_sf"/>
</dbReference>
<comment type="caution">
    <text evidence="1">The sequence shown here is derived from an EMBL/GenBank/DDBJ whole genome shotgun (WGS) entry which is preliminary data.</text>
</comment>
<dbReference type="RefSeq" id="WP_379755860.1">
    <property type="nucleotide sequence ID" value="NZ_JBHSYB010000024.1"/>
</dbReference>
<gene>
    <name evidence="1" type="ORF">ACFQ0S_09125</name>
</gene>
<evidence type="ECO:0000313" key="1">
    <source>
        <dbReference type="EMBL" id="MFD0984633.1"/>
    </source>
</evidence>
<protein>
    <submittedName>
        <fullName evidence="1">Sugar phosphate isomerase/epimerase family protein</fullName>
    </submittedName>
</protein>
<keyword evidence="2" id="KW-1185">Reference proteome</keyword>
<dbReference type="GO" id="GO:0016853">
    <property type="term" value="F:isomerase activity"/>
    <property type="evidence" value="ECO:0007669"/>
    <property type="project" value="UniProtKB-KW"/>
</dbReference>
<name>A0ABW3J4H2_9FLAO</name>
<dbReference type="Proteomes" id="UP001597051">
    <property type="component" value="Unassembled WGS sequence"/>
</dbReference>
<accession>A0ABW3J4H2</accession>
<organism evidence="1 2">
    <name type="scientific">Flavobacterium myungsuense</name>
    <dbReference type="NCBI Taxonomy" id="651823"/>
    <lineage>
        <taxon>Bacteria</taxon>
        <taxon>Pseudomonadati</taxon>
        <taxon>Bacteroidota</taxon>
        <taxon>Flavobacteriia</taxon>
        <taxon>Flavobacteriales</taxon>
        <taxon>Flavobacteriaceae</taxon>
        <taxon>Flavobacterium</taxon>
    </lineage>
</organism>
<evidence type="ECO:0000313" key="2">
    <source>
        <dbReference type="Proteomes" id="UP001597051"/>
    </source>
</evidence>
<keyword evidence="1" id="KW-0413">Isomerase</keyword>